<comment type="caution">
    <text evidence="1">Lacks conserved residue(s) required for the propagation of feature annotation.</text>
</comment>
<keyword evidence="4" id="KW-1185">Reference proteome</keyword>
<feature type="domain" description="EGF-like" evidence="2">
    <location>
        <begin position="212"/>
        <end position="250"/>
    </location>
</feature>
<accession>A0ABN8NFS9</accession>
<evidence type="ECO:0000313" key="3">
    <source>
        <dbReference type="EMBL" id="CAH3107652.1"/>
    </source>
</evidence>
<dbReference type="InterPro" id="IPR000742">
    <property type="entry name" value="EGF"/>
</dbReference>
<comment type="caution">
    <text evidence="3">The sequence shown here is derived from an EMBL/GenBank/DDBJ whole genome shotgun (WGS) entry which is preliminary data.</text>
</comment>
<name>A0ABN8NFS9_9CNID</name>
<gene>
    <name evidence="3" type="ORF">PLOB_00016793</name>
</gene>
<dbReference type="Proteomes" id="UP001159405">
    <property type="component" value="Unassembled WGS sequence"/>
</dbReference>
<reference evidence="3 4" key="1">
    <citation type="submission" date="2022-05" db="EMBL/GenBank/DDBJ databases">
        <authorList>
            <consortium name="Genoscope - CEA"/>
            <person name="William W."/>
        </authorList>
    </citation>
    <scope>NUCLEOTIDE SEQUENCE [LARGE SCALE GENOMIC DNA]</scope>
</reference>
<evidence type="ECO:0000259" key="2">
    <source>
        <dbReference type="PROSITE" id="PS50026"/>
    </source>
</evidence>
<proteinExistence type="predicted"/>
<keyword evidence="1" id="KW-1015">Disulfide bond</keyword>
<evidence type="ECO:0000313" key="4">
    <source>
        <dbReference type="Proteomes" id="UP001159405"/>
    </source>
</evidence>
<sequence length="507" mass="57921">MPVCFGTRDDKYGSFTITQAGEILVLKLTHLFGTLVCFNGSSPSFWGCQSERYGDKTLMTYISHANERRVILPRRAGVEVGGPWRSVGKCKHEMYTYKISGVNDTSPEIIFDTTSEPLRVSHNQQFWIWFGQDIADCSEENNEGESCVDVYGWTSRSFTFNVDYLVTAVNLTIKLTNTRHRRLSSFTGLPLKMLCLSFSYYENVFLTLIMFLQNACVKNLCSLHGKCKMDPEDNTYYCKCKHGDDAPLSDFNARNKFFPDQATNEETLKWVKYVHVSFSKGPETFRGRTQILESKPVGFKIRVPNHRVRQIGIARMASLIKAIAAYARQDFLEITVTKVFKRFSLSWIKVNTMPVCFGTRDDKYGSFTITQAGEILVLKFTHLFGTLVCFNGSSPSFWGCQSERYGDKTLMTYISHANERRVILPRRAGVEVGGPWRSVGKCKHEMYTYKISGVNDTSPEIIFDTTSEPLRVSHNQQFWIWFGQDIADCSEENNEGESCVDVYGWYN</sequence>
<feature type="disulfide bond" evidence="1">
    <location>
        <begin position="221"/>
        <end position="238"/>
    </location>
</feature>
<protein>
    <recommendedName>
        <fullName evidence="2">EGF-like domain-containing protein</fullName>
    </recommendedName>
</protein>
<keyword evidence="1" id="KW-0245">EGF-like domain</keyword>
<evidence type="ECO:0000256" key="1">
    <source>
        <dbReference type="PROSITE-ProRule" id="PRU00076"/>
    </source>
</evidence>
<dbReference type="EMBL" id="CALNXK010000020">
    <property type="protein sequence ID" value="CAH3107652.1"/>
    <property type="molecule type" value="Genomic_DNA"/>
</dbReference>
<dbReference type="PROSITE" id="PS50026">
    <property type="entry name" value="EGF_3"/>
    <property type="match status" value="1"/>
</dbReference>
<organism evidence="3 4">
    <name type="scientific">Porites lobata</name>
    <dbReference type="NCBI Taxonomy" id="104759"/>
    <lineage>
        <taxon>Eukaryota</taxon>
        <taxon>Metazoa</taxon>
        <taxon>Cnidaria</taxon>
        <taxon>Anthozoa</taxon>
        <taxon>Hexacorallia</taxon>
        <taxon>Scleractinia</taxon>
        <taxon>Fungiina</taxon>
        <taxon>Poritidae</taxon>
        <taxon>Porites</taxon>
    </lineage>
</organism>